<feature type="domain" description="U-box" evidence="5">
    <location>
        <begin position="1"/>
        <end position="64"/>
    </location>
</feature>
<dbReference type="SUPFAM" id="SSF57850">
    <property type="entry name" value="RING/U-box"/>
    <property type="match status" value="1"/>
</dbReference>
<keyword evidence="3" id="KW-0833">Ubl conjugation pathway</keyword>
<comment type="pathway">
    <text evidence="1 3">Protein modification; protein ubiquitination.</text>
</comment>
<name>A0A830B9H1_9LAMI</name>
<evidence type="ECO:0000256" key="2">
    <source>
        <dbReference type="ARBA" id="ARBA00022679"/>
    </source>
</evidence>
<organism evidence="6 7">
    <name type="scientific">Phtheirospermum japonicum</name>
    <dbReference type="NCBI Taxonomy" id="374723"/>
    <lineage>
        <taxon>Eukaryota</taxon>
        <taxon>Viridiplantae</taxon>
        <taxon>Streptophyta</taxon>
        <taxon>Embryophyta</taxon>
        <taxon>Tracheophyta</taxon>
        <taxon>Spermatophyta</taxon>
        <taxon>Magnoliopsida</taxon>
        <taxon>eudicotyledons</taxon>
        <taxon>Gunneridae</taxon>
        <taxon>Pentapetalae</taxon>
        <taxon>asterids</taxon>
        <taxon>lamiids</taxon>
        <taxon>Lamiales</taxon>
        <taxon>Orobanchaceae</taxon>
        <taxon>Orobanchaceae incertae sedis</taxon>
        <taxon>Phtheirospermum</taxon>
    </lineage>
</organism>
<evidence type="ECO:0000256" key="4">
    <source>
        <dbReference type="SAM" id="MobiDB-lite"/>
    </source>
</evidence>
<evidence type="ECO:0000313" key="6">
    <source>
        <dbReference type="EMBL" id="GFP81909.1"/>
    </source>
</evidence>
<reference evidence="6" key="1">
    <citation type="submission" date="2020-07" db="EMBL/GenBank/DDBJ databases">
        <title>Ethylene signaling mediates host invasion by parasitic plants.</title>
        <authorList>
            <person name="Yoshida S."/>
        </authorList>
    </citation>
    <scope>NUCLEOTIDE SEQUENCE</scope>
    <source>
        <strain evidence="6">Okayama</strain>
    </source>
</reference>
<keyword evidence="7" id="KW-1185">Reference proteome</keyword>
<dbReference type="GO" id="GO:0016567">
    <property type="term" value="P:protein ubiquitination"/>
    <property type="evidence" value="ECO:0007669"/>
    <property type="project" value="UniProtKB-UniRule"/>
</dbReference>
<dbReference type="EC" id="2.3.2.27" evidence="3"/>
<dbReference type="OrthoDB" id="10064100at2759"/>
<dbReference type="PANTHER" id="PTHR22849:SF132">
    <property type="entry name" value="E3 UBIQUITIN-PROTEIN LIGASE PUB23"/>
    <property type="match status" value="1"/>
</dbReference>
<comment type="catalytic activity">
    <reaction evidence="3">
        <text>S-ubiquitinyl-[E2 ubiquitin-conjugating enzyme]-L-cysteine + [acceptor protein]-L-lysine = [E2 ubiquitin-conjugating enzyme]-L-cysteine + N(6)-ubiquitinyl-[acceptor protein]-L-lysine.</text>
        <dbReference type="EC" id="2.3.2.27"/>
    </reaction>
</comment>
<dbReference type="InterPro" id="IPR045185">
    <property type="entry name" value="PUB22/23/24-like"/>
</dbReference>
<dbReference type="PANTHER" id="PTHR22849">
    <property type="entry name" value="WDSAM1 PROTEIN"/>
    <property type="match status" value="1"/>
</dbReference>
<comment type="caution">
    <text evidence="6">The sequence shown here is derived from an EMBL/GenBank/DDBJ whole genome shotgun (WGS) entry which is preliminary data.</text>
</comment>
<dbReference type="PROSITE" id="PS51698">
    <property type="entry name" value="U_BOX"/>
    <property type="match status" value="1"/>
</dbReference>
<dbReference type="Proteomes" id="UP000653305">
    <property type="component" value="Unassembled WGS sequence"/>
</dbReference>
<accession>A0A830B9H1</accession>
<dbReference type="Gene3D" id="3.30.40.10">
    <property type="entry name" value="Zinc/RING finger domain, C3HC4 (zinc finger)"/>
    <property type="match status" value="1"/>
</dbReference>
<gene>
    <name evidence="6" type="ORF">PHJA_000334200</name>
</gene>
<dbReference type="UniPathway" id="UPA00143"/>
<comment type="function">
    <text evidence="3">Functions as an E3 ubiquitin ligase.</text>
</comment>
<dbReference type="InterPro" id="IPR003613">
    <property type="entry name" value="Ubox_domain"/>
</dbReference>
<evidence type="ECO:0000256" key="1">
    <source>
        <dbReference type="ARBA" id="ARBA00004906"/>
    </source>
</evidence>
<feature type="region of interest" description="Disordered" evidence="4">
    <location>
        <begin position="68"/>
        <end position="107"/>
    </location>
</feature>
<protein>
    <recommendedName>
        <fullName evidence="3 5">U-box domain-containing protein</fullName>
        <ecNumber evidence="3">2.3.2.27</ecNumber>
    </recommendedName>
    <alternativeName>
        <fullName evidence="3">RING-type E3 ubiquitin transferase PUB</fullName>
    </alternativeName>
</protein>
<dbReference type="Pfam" id="PF04564">
    <property type="entry name" value="U-box"/>
    <property type="match status" value="1"/>
</dbReference>
<dbReference type="InterPro" id="IPR013083">
    <property type="entry name" value="Znf_RING/FYVE/PHD"/>
</dbReference>
<dbReference type="SMART" id="SM00504">
    <property type="entry name" value="Ubox"/>
    <property type="match status" value="1"/>
</dbReference>
<dbReference type="GO" id="GO:0061630">
    <property type="term" value="F:ubiquitin protein ligase activity"/>
    <property type="evidence" value="ECO:0007669"/>
    <property type="project" value="UniProtKB-UniRule"/>
</dbReference>
<dbReference type="AlphaFoldDB" id="A0A830B9H1"/>
<sequence length="107" mass="12025">MKDPVTIVTGITYDRDSIEKWIFTQKNTTCPVTKQPLPDVAELVTPNVTLRRLIQSWCTLHAAHDIQRLPTPKPPVSKSQFLKSSTTPKPLKPHPPPPPPISISYLH</sequence>
<evidence type="ECO:0000259" key="5">
    <source>
        <dbReference type="PROSITE" id="PS51698"/>
    </source>
</evidence>
<evidence type="ECO:0000256" key="3">
    <source>
        <dbReference type="RuleBase" id="RU369093"/>
    </source>
</evidence>
<keyword evidence="2 3" id="KW-0808">Transferase</keyword>
<proteinExistence type="predicted"/>
<dbReference type="EMBL" id="BMAC01000036">
    <property type="protein sequence ID" value="GFP81909.1"/>
    <property type="molecule type" value="Genomic_DNA"/>
</dbReference>
<evidence type="ECO:0000313" key="7">
    <source>
        <dbReference type="Proteomes" id="UP000653305"/>
    </source>
</evidence>